<evidence type="ECO:0000313" key="3">
    <source>
        <dbReference type="Proteomes" id="UP001154078"/>
    </source>
</evidence>
<name>A0A9P0FG88_BRAAE</name>
<keyword evidence="3" id="KW-1185">Reference proteome</keyword>
<dbReference type="OrthoDB" id="9982100at2759"/>
<accession>A0A9P0FG88</accession>
<dbReference type="AlphaFoldDB" id="A0A9P0FG88"/>
<dbReference type="Proteomes" id="UP001154078">
    <property type="component" value="Chromosome 3"/>
</dbReference>
<feature type="region of interest" description="Disordered" evidence="1">
    <location>
        <begin position="1"/>
        <end position="77"/>
    </location>
</feature>
<reference evidence="2" key="1">
    <citation type="submission" date="2021-12" db="EMBL/GenBank/DDBJ databases">
        <authorList>
            <person name="King R."/>
        </authorList>
    </citation>
    <scope>NUCLEOTIDE SEQUENCE</scope>
</reference>
<evidence type="ECO:0000313" key="2">
    <source>
        <dbReference type="EMBL" id="CAH0552809.1"/>
    </source>
</evidence>
<dbReference type="EMBL" id="OV121134">
    <property type="protein sequence ID" value="CAH0552809.1"/>
    <property type="molecule type" value="Genomic_DNA"/>
</dbReference>
<proteinExistence type="predicted"/>
<sequence length="123" mass="14261">MSRRKRMKADLEEKIKQDDLKPDITDKIKPVIMDKKPSVSGSSKNSKKEFKKEKDLKKEEIKKDKEEDKKKDVDNESELDDPIIKELFTGLEGAAFQSRMPFDKLTSTEAACFPDIAQLHYKQ</sequence>
<organism evidence="2 3">
    <name type="scientific">Brassicogethes aeneus</name>
    <name type="common">Rape pollen beetle</name>
    <name type="synonym">Meligethes aeneus</name>
    <dbReference type="NCBI Taxonomy" id="1431903"/>
    <lineage>
        <taxon>Eukaryota</taxon>
        <taxon>Metazoa</taxon>
        <taxon>Ecdysozoa</taxon>
        <taxon>Arthropoda</taxon>
        <taxon>Hexapoda</taxon>
        <taxon>Insecta</taxon>
        <taxon>Pterygota</taxon>
        <taxon>Neoptera</taxon>
        <taxon>Endopterygota</taxon>
        <taxon>Coleoptera</taxon>
        <taxon>Polyphaga</taxon>
        <taxon>Cucujiformia</taxon>
        <taxon>Nitidulidae</taxon>
        <taxon>Meligethinae</taxon>
        <taxon>Brassicogethes</taxon>
    </lineage>
</organism>
<evidence type="ECO:0000256" key="1">
    <source>
        <dbReference type="SAM" id="MobiDB-lite"/>
    </source>
</evidence>
<gene>
    <name evidence="2" type="ORF">MELIAE_LOCUS4956</name>
</gene>
<protein>
    <submittedName>
        <fullName evidence="2">Uncharacterized protein</fullName>
    </submittedName>
</protein>
<feature type="compositionally biased region" description="Basic and acidic residues" evidence="1">
    <location>
        <begin position="46"/>
        <end position="74"/>
    </location>
</feature>
<feature type="compositionally biased region" description="Basic and acidic residues" evidence="1">
    <location>
        <begin position="8"/>
        <end position="37"/>
    </location>
</feature>